<dbReference type="AlphaFoldDB" id="A0A1I7ZL97"/>
<protein>
    <submittedName>
        <fullName evidence="3">Inhibitor I9 domain-containing protein</fullName>
    </submittedName>
</protein>
<feature type="chain" id="PRO_5012227214" evidence="1">
    <location>
        <begin position="16"/>
        <end position="105"/>
    </location>
</feature>
<evidence type="ECO:0000313" key="2">
    <source>
        <dbReference type="Proteomes" id="UP000095287"/>
    </source>
</evidence>
<keyword evidence="2" id="KW-1185">Reference proteome</keyword>
<proteinExistence type="predicted"/>
<evidence type="ECO:0000256" key="1">
    <source>
        <dbReference type="SAM" id="SignalP"/>
    </source>
</evidence>
<name>A0A1I7ZL97_9BILA</name>
<sequence>MFGCLLIIAIALTGAATPARLYVRQLPDNLIIKGIADQEVLIVDEPEECAKRWISKLPKAITYDSSSKNCTGYFKVIRGTKAGSPDLSSFLLTVSDDSTCPLNVM</sequence>
<reference evidence="3" key="1">
    <citation type="submission" date="2016-11" db="UniProtKB">
        <authorList>
            <consortium name="WormBaseParasite"/>
        </authorList>
    </citation>
    <scope>IDENTIFICATION</scope>
</reference>
<dbReference type="Proteomes" id="UP000095287">
    <property type="component" value="Unplaced"/>
</dbReference>
<feature type="signal peptide" evidence="1">
    <location>
        <begin position="1"/>
        <end position="15"/>
    </location>
</feature>
<organism evidence="2 3">
    <name type="scientific">Steinernema glaseri</name>
    <dbReference type="NCBI Taxonomy" id="37863"/>
    <lineage>
        <taxon>Eukaryota</taxon>
        <taxon>Metazoa</taxon>
        <taxon>Ecdysozoa</taxon>
        <taxon>Nematoda</taxon>
        <taxon>Chromadorea</taxon>
        <taxon>Rhabditida</taxon>
        <taxon>Tylenchina</taxon>
        <taxon>Panagrolaimomorpha</taxon>
        <taxon>Strongyloidoidea</taxon>
        <taxon>Steinernematidae</taxon>
        <taxon>Steinernema</taxon>
    </lineage>
</organism>
<keyword evidence="1" id="KW-0732">Signal</keyword>
<evidence type="ECO:0000313" key="3">
    <source>
        <dbReference type="WBParaSite" id="L893_g27422.t1"/>
    </source>
</evidence>
<dbReference type="WBParaSite" id="L893_g27422.t1">
    <property type="protein sequence ID" value="L893_g27422.t1"/>
    <property type="gene ID" value="L893_g27422"/>
</dbReference>
<accession>A0A1I7ZL97</accession>